<dbReference type="PANTHER" id="PTHR43071:SF1">
    <property type="entry name" value="2-AMINO-4-HYDROXY-6-HYDROXYMETHYLDIHYDROPTERIDINE PYROPHOSPHOKINASE"/>
    <property type="match status" value="1"/>
</dbReference>
<keyword evidence="8" id="KW-0067">ATP-binding</keyword>
<dbReference type="GO" id="GO:0016301">
    <property type="term" value="F:kinase activity"/>
    <property type="evidence" value="ECO:0007669"/>
    <property type="project" value="UniProtKB-KW"/>
</dbReference>
<reference evidence="14 15" key="1">
    <citation type="journal article" date="2011" name="J. Bacteriol.">
        <title>Whole-genome shotgun sequencing of the sulfur-oxidizing chemoautotroph Tetrathiobacter kashmirensis.</title>
        <authorList>
            <person name="Ghosh W."/>
            <person name="George A."/>
            <person name="Agarwal A."/>
            <person name="Raj P."/>
            <person name="Alam M."/>
            <person name="Pyne P."/>
            <person name="Das Gupta S.K."/>
        </authorList>
    </citation>
    <scope>NUCLEOTIDE SEQUENCE [LARGE SCALE GENOMIC DNA]</scope>
    <source>
        <strain evidence="14 15">WT001</strain>
    </source>
</reference>
<evidence type="ECO:0000259" key="13">
    <source>
        <dbReference type="PROSITE" id="PS00794"/>
    </source>
</evidence>
<keyword evidence="6" id="KW-0547">Nucleotide-binding</keyword>
<reference evidence="15" key="2">
    <citation type="journal article" date="2013" name="PLoS ONE">
        <title>Genome implosion elicits host-confinement in Alcaligenaceae: evidence from the comparative genomics of Tetrathiobacter kashmirensis, a pathogen in the making.</title>
        <authorList>
            <person name="Ghosh W."/>
            <person name="Alam M."/>
            <person name="Roy C."/>
            <person name="Pyne P."/>
            <person name="George A."/>
            <person name="Chakraborty R."/>
            <person name="Majumder S."/>
            <person name="Agarwal A."/>
            <person name="Chakraborty S."/>
            <person name="Majumdar S."/>
            <person name="Gupta S.K."/>
        </authorList>
    </citation>
    <scope>NUCLEOTIDE SEQUENCE [LARGE SCALE GENOMIC DNA]</scope>
    <source>
        <strain evidence="15">WT001</strain>
    </source>
</reference>
<dbReference type="Gene3D" id="3.30.70.560">
    <property type="entry name" value="7,8-Dihydro-6-hydroxymethylpterin-pyrophosphokinase HPPK"/>
    <property type="match status" value="1"/>
</dbReference>
<accession>I3UAJ6</accession>
<dbReference type="CDD" id="cd00483">
    <property type="entry name" value="HPPK"/>
    <property type="match status" value="1"/>
</dbReference>
<dbReference type="EMBL" id="CP003555">
    <property type="protein sequence ID" value="AFK62034.1"/>
    <property type="molecule type" value="Genomic_DNA"/>
</dbReference>
<evidence type="ECO:0000256" key="2">
    <source>
        <dbReference type="ARBA" id="ARBA00005810"/>
    </source>
</evidence>
<dbReference type="PROSITE" id="PS00794">
    <property type="entry name" value="HPPK"/>
    <property type="match status" value="1"/>
</dbReference>
<gene>
    <name evidence="14" type="ordered locus">TKWG_08265</name>
</gene>
<dbReference type="SUPFAM" id="SSF55083">
    <property type="entry name" value="6-hydroxymethyl-7,8-dihydropterin pyrophosphokinase, HPPK"/>
    <property type="match status" value="1"/>
</dbReference>
<evidence type="ECO:0000256" key="1">
    <source>
        <dbReference type="ARBA" id="ARBA00005051"/>
    </source>
</evidence>
<feature type="domain" description="7,8-dihydro-6-hydroxymethylpterin-pyrophosphokinase" evidence="13">
    <location>
        <begin position="87"/>
        <end position="98"/>
    </location>
</feature>
<comment type="pathway">
    <text evidence="1">Cofactor biosynthesis; tetrahydrofolate biosynthesis; 2-amino-4-hydroxy-6-hydroxymethyl-7,8-dihydropteridine diphosphate from 7,8-dihydroneopterin triphosphate: step 4/4.</text>
</comment>
<evidence type="ECO:0000313" key="15">
    <source>
        <dbReference type="Proteomes" id="UP000005267"/>
    </source>
</evidence>
<dbReference type="GO" id="GO:0003848">
    <property type="term" value="F:2-amino-4-hydroxy-6-hydroxymethyldihydropteridine diphosphokinase activity"/>
    <property type="evidence" value="ECO:0007669"/>
    <property type="project" value="UniProtKB-EC"/>
</dbReference>
<dbReference type="AlphaFoldDB" id="I3UAJ6"/>
<comment type="similarity">
    <text evidence="2">Belongs to the HPPK family.</text>
</comment>
<dbReference type="NCBIfam" id="TIGR01498">
    <property type="entry name" value="folK"/>
    <property type="match status" value="1"/>
</dbReference>
<evidence type="ECO:0000256" key="5">
    <source>
        <dbReference type="ARBA" id="ARBA00022679"/>
    </source>
</evidence>
<dbReference type="GO" id="GO:0005524">
    <property type="term" value="F:ATP binding"/>
    <property type="evidence" value="ECO:0007669"/>
    <property type="project" value="UniProtKB-KW"/>
</dbReference>
<dbReference type="GO" id="GO:0046654">
    <property type="term" value="P:tetrahydrofolate biosynthetic process"/>
    <property type="evidence" value="ECO:0007669"/>
    <property type="project" value="UniProtKB-UniPathway"/>
</dbReference>
<sequence>MHTAYIGLGSNLGESEDTLYRALDDIAALPRSVLHQVSDLYRTAPIDSSGPDYINAVARVATELSAPDLLQALQAIELNHGRARPYRNAPRTLDLDILCYDDLVQDTTQLILPHPRMHLRAFVLRPLLDIAPDMALHGRPISQWLAECDAQPIALYRRYTDRPS</sequence>
<keyword evidence="7 14" id="KW-0418">Kinase</keyword>
<dbReference type="GO" id="GO:0046656">
    <property type="term" value="P:folic acid biosynthetic process"/>
    <property type="evidence" value="ECO:0007669"/>
    <property type="project" value="UniProtKB-KW"/>
</dbReference>
<evidence type="ECO:0000256" key="3">
    <source>
        <dbReference type="ARBA" id="ARBA00013253"/>
    </source>
</evidence>
<evidence type="ECO:0000256" key="4">
    <source>
        <dbReference type="ARBA" id="ARBA00016218"/>
    </source>
</evidence>
<dbReference type="KEGG" id="aka:TKWG_08265"/>
<dbReference type="InterPro" id="IPR035907">
    <property type="entry name" value="Hppk_sf"/>
</dbReference>
<keyword evidence="15" id="KW-1185">Reference proteome</keyword>
<evidence type="ECO:0000256" key="10">
    <source>
        <dbReference type="ARBA" id="ARBA00029409"/>
    </source>
</evidence>
<dbReference type="STRING" id="1036672.TKWG_08265"/>
<name>I3UAJ6_ADVKW</name>
<keyword evidence="9" id="KW-0289">Folate biosynthesis</keyword>
<evidence type="ECO:0000256" key="9">
    <source>
        <dbReference type="ARBA" id="ARBA00022909"/>
    </source>
</evidence>
<protein>
    <recommendedName>
        <fullName evidence="4">2-amino-4-hydroxy-6-hydroxymethyldihydropteridine pyrophosphokinase</fullName>
        <ecNumber evidence="3">2.7.6.3</ecNumber>
    </recommendedName>
    <alternativeName>
        <fullName evidence="11">6-hydroxymethyl-7,8-dihydropterin pyrophosphokinase</fullName>
    </alternativeName>
    <alternativeName>
        <fullName evidence="12">7,8-dihydro-6-hydroxymethylpterin-pyrophosphokinase</fullName>
    </alternativeName>
</protein>
<proteinExistence type="inferred from homology"/>
<evidence type="ECO:0000256" key="7">
    <source>
        <dbReference type="ARBA" id="ARBA00022777"/>
    </source>
</evidence>
<dbReference type="InterPro" id="IPR000550">
    <property type="entry name" value="Hppk"/>
</dbReference>
<evidence type="ECO:0000256" key="8">
    <source>
        <dbReference type="ARBA" id="ARBA00022840"/>
    </source>
</evidence>
<dbReference type="Pfam" id="PF01288">
    <property type="entry name" value="HPPK"/>
    <property type="match status" value="1"/>
</dbReference>
<dbReference type="UniPathway" id="UPA00077">
    <property type="reaction ID" value="UER00155"/>
</dbReference>
<evidence type="ECO:0000256" key="12">
    <source>
        <dbReference type="ARBA" id="ARBA00033413"/>
    </source>
</evidence>
<organism evidence="14 15">
    <name type="scientific">Advenella kashmirensis (strain DSM 17095 / LMG 22695 / WT001)</name>
    <name type="common">Tetrathiobacter kashmirensis</name>
    <dbReference type="NCBI Taxonomy" id="1036672"/>
    <lineage>
        <taxon>Bacteria</taxon>
        <taxon>Pseudomonadati</taxon>
        <taxon>Pseudomonadota</taxon>
        <taxon>Betaproteobacteria</taxon>
        <taxon>Burkholderiales</taxon>
        <taxon>Alcaligenaceae</taxon>
    </lineage>
</organism>
<dbReference type="HOGENOM" id="CLU_097916_2_3_4"/>
<dbReference type="Proteomes" id="UP000005267">
    <property type="component" value="Chromosome"/>
</dbReference>
<evidence type="ECO:0000256" key="6">
    <source>
        <dbReference type="ARBA" id="ARBA00022741"/>
    </source>
</evidence>
<evidence type="ECO:0000256" key="11">
    <source>
        <dbReference type="ARBA" id="ARBA00029766"/>
    </source>
</evidence>
<dbReference type="PANTHER" id="PTHR43071">
    <property type="entry name" value="2-AMINO-4-HYDROXY-6-HYDROXYMETHYLDIHYDROPTERIDINE PYROPHOSPHOKINASE"/>
    <property type="match status" value="1"/>
</dbReference>
<evidence type="ECO:0000313" key="14">
    <source>
        <dbReference type="EMBL" id="AFK62034.1"/>
    </source>
</evidence>
<dbReference type="EC" id="2.7.6.3" evidence="3"/>
<comment type="function">
    <text evidence="10">Catalyzes the transfer of pyrophosphate from adenosine triphosphate (ATP) to 6-hydroxymethyl-7,8-dihydropterin, an enzymatic step in folate biosynthesis pathway.</text>
</comment>
<keyword evidence="5" id="KW-0808">Transferase</keyword>